<dbReference type="AlphaFoldDB" id="A0A841PIF8"/>
<evidence type="ECO:0000313" key="3">
    <source>
        <dbReference type="EMBL" id="MBB6448580.1"/>
    </source>
</evidence>
<gene>
    <name evidence="3" type="ORF">HNR44_000529</name>
</gene>
<reference evidence="3 4" key="1">
    <citation type="submission" date="2020-08" db="EMBL/GenBank/DDBJ databases">
        <title>Genomic Encyclopedia of Type Strains, Phase IV (KMG-IV): sequencing the most valuable type-strain genomes for metagenomic binning, comparative biology and taxonomic classification.</title>
        <authorList>
            <person name="Goeker M."/>
        </authorList>
    </citation>
    <scope>NUCLEOTIDE SEQUENCE [LARGE SCALE GENOMIC DNA]</scope>
    <source>
        <strain evidence="3 4">DSM 21769</strain>
    </source>
</reference>
<protein>
    <submittedName>
        <fullName evidence="3">Uncharacterized protein YneR</fullName>
    </submittedName>
</protein>
<organism evidence="3 4">
    <name type="scientific">Geomicrobium halophilum</name>
    <dbReference type="NCBI Taxonomy" id="549000"/>
    <lineage>
        <taxon>Bacteria</taxon>
        <taxon>Bacillati</taxon>
        <taxon>Bacillota</taxon>
        <taxon>Bacilli</taxon>
        <taxon>Bacillales</taxon>
        <taxon>Geomicrobium</taxon>
    </lineage>
</organism>
<dbReference type="EMBL" id="JACHHJ010000001">
    <property type="protein sequence ID" value="MBB6448580.1"/>
    <property type="molecule type" value="Genomic_DNA"/>
</dbReference>
<dbReference type="PIRSF" id="PIRSF034852">
    <property type="entry name" value="UCP034852"/>
    <property type="match status" value="1"/>
</dbReference>
<evidence type="ECO:0000259" key="2">
    <source>
        <dbReference type="Pfam" id="PF01521"/>
    </source>
</evidence>
<name>A0A841PIF8_9BACL</name>
<dbReference type="InterPro" id="IPR000361">
    <property type="entry name" value="ATAP_core_dom"/>
</dbReference>
<dbReference type="InterPro" id="IPR035903">
    <property type="entry name" value="HesB-like_dom_sf"/>
</dbReference>
<dbReference type="Pfam" id="PF01521">
    <property type="entry name" value="Fe-S_biosyn"/>
    <property type="match status" value="1"/>
</dbReference>
<dbReference type="InterPro" id="IPR008326">
    <property type="entry name" value="PdhI-like"/>
</dbReference>
<comment type="caution">
    <text evidence="3">The sequence shown here is derived from an EMBL/GenBank/DDBJ whole genome shotgun (WGS) entry which is preliminary data.</text>
</comment>
<keyword evidence="4" id="KW-1185">Reference proteome</keyword>
<accession>A0A841PIF8</accession>
<proteinExistence type="inferred from homology"/>
<dbReference type="RefSeq" id="WP_184402558.1">
    <property type="nucleotide sequence ID" value="NZ_JACHHJ010000001.1"/>
</dbReference>
<dbReference type="Proteomes" id="UP000568839">
    <property type="component" value="Unassembled WGS sequence"/>
</dbReference>
<comment type="similarity">
    <text evidence="1">Belongs to the HesB/IscA family.</text>
</comment>
<feature type="domain" description="Core" evidence="2">
    <location>
        <begin position="1"/>
        <end position="96"/>
    </location>
</feature>
<sequence>MQIHITQPAIRYFHEEFDLNKGKSIRIFARYGGLNQVINGFSIGISIDQPKAQDIKKEIDGLSFFIAQQDLWLFKDQKLEIKYSRKQEEIVFSLTSEQNE</sequence>
<evidence type="ECO:0000313" key="4">
    <source>
        <dbReference type="Proteomes" id="UP000568839"/>
    </source>
</evidence>
<dbReference type="SUPFAM" id="SSF89360">
    <property type="entry name" value="HesB-like domain"/>
    <property type="match status" value="1"/>
</dbReference>
<evidence type="ECO:0000256" key="1">
    <source>
        <dbReference type="ARBA" id="ARBA00006718"/>
    </source>
</evidence>